<reference evidence="2 3" key="3">
    <citation type="journal article" date="2013" name="Rice">
        <title>Improvement of the Oryza sativa Nipponbare reference genome using next generation sequence and optical map data.</title>
        <authorList>
            <person name="Kawahara Y."/>
            <person name="de la Bastide M."/>
            <person name="Hamilton J.P."/>
            <person name="Kanamori H."/>
            <person name="McCombie W.R."/>
            <person name="Ouyang S."/>
            <person name="Schwartz D.C."/>
            <person name="Tanaka T."/>
            <person name="Wu J."/>
            <person name="Zhou S."/>
            <person name="Childs K.L."/>
            <person name="Davidson R.M."/>
            <person name="Lin H."/>
            <person name="Quesada-Ocampo L."/>
            <person name="Vaillancourt B."/>
            <person name="Sakai H."/>
            <person name="Lee S.S."/>
            <person name="Kim J."/>
            <person name="Numa H."/>
            <person name="Itoh T."/>
            <person name="Buell C.R."/>
            <person name="Matsumoto T."/>
        </authorList>
    </citation>
    <scope>NUCLEOTIDE SEQUENCE [LARGE SCALE GENOMIC DNA]</scope>
    <source>
        <strain evidence="3">cv. Nipponbare</strain>
    </source>
</reference>
<keyword evidence="3" id="KW-1185">Reference proteome</keyword>
<dbReference type="AlphaFoldDB" id="A0A0P0UZ07"/>
<feature type="compositionally biased region" description="Low complexity" evidence="1">
    <location>
        <begin position="150"/>
        <end position="163"/>
    </location>
</feature>
<feature type="region of interest" description="Disordered" evidence="1">
    <location>
        <begin position="57"/>
        <end position="163"/>
    </location>
</feature>
<organism evidence="2 3">
    <name type="scientific">Oryza sativa subsp. japonica</name>
    <name type="common">Rice</name>
    <dbReference type="NCBI Taxonomy" id="39947"/>
    <lineage>
        <taxon>Eukaryota</taxon>
        <taxon>Viridiplantae</taxon>
        <taxon>Streptophyta</taxon>
        <taxon>Embryophyta</taxon>
        <taxon>Tracheophyta</taxon>
        <taxon>Spermatophyta</taxon>
        <taxon>Magnoliopsida</taxon>
        <taxon>Liliopsida</taxon>
        <taxon>Poales</taxon>
        <taxon>Poaceae</taxon>
        <taxon>BOP clade</taxon>
        <taxon>Oryzoideae</taxon>
        <taxon>Oryzeae</taxon>
        <taxon>Oryzinae</taxon>
        <taxon>Oryza</taxon>
        <taxon>Oryza sativa</taxon>
    </lineage>
</organism>
<dbReference type="FunCoup" id="A0A0P0UZ07">
    <property type="interactions" value="331"/>
</dbReference>
<dbReference type="InParanoid" id="A0A0P0UZ07"/>
<protein>
    <submittedName>
        <fullName evidence="2">Os01g0177500 protein</fullName>
    </submittedName>
</protein>
<sequence>HVLRPRDSAVGGAPAGRHGLRQRRHLGVRRRAEEVAERDPVAVAVHDGAVVDAVEAAVGEDVEEVADVDDEGPRHRRHRHPPVGPSTEQLQPRDEALEHEGEEARVRVRDEPQRSPRLRAPRVPVEVHRRRHPLADPPLRLDSGDLLAGEPQRPQEQPQQLVG</sequence>
<gene>
    <name evidence="2" type="ordered locus">Os01g0177500</name>
    <name evidence="2" type="ORF">OSNPB_010177500</name>
</gene>
<feature type="compositionally biased region" description="Basic residues" evidence="1">
    <location>
        <begin position="18"/>
        <end position="29"/>
    </location>
</feature>
<accession>A0A0P0UZ07</accession>
<dbReference type="PaxDb" id="39947-A0A0P0UZ07"/>
<reference evidence="2 3" key="2">
    <citation type="journal article" date="2013" name="Plant Cell Physiol.">
        <title>Rice Annotation Project Database (RAP-DB): an integrative and interactive database for rice genomics.</title>
        <authorList>
            <person name="Sakai H."/>
            <person name="Lee S.S."/>
            <person name="Tanaka T."/>
            <person name="Numa H."/>
            <person name="Kim J."/>
            <person name="Kawahara Y."/>
            <person name="Wakimoto H."/>
            <person name="Yang C.C."/>
            <person name="Iwamoto M."/>
            <person name="Abe T."/>
            <person name="Yamada Y."/>
            <person name="Muto A."/>
            <person name="Inokuchi H."/>
            <person name="Ikemura T."/>
            <person name="Matsumoto T."/>
            <person name="Sasaki T."/>
            <person name="Itoh T."/>
        </authorList>
    </citation>
    <scope>NUCLEOTIDE SEQUENCE [LARGE SCALE GENOMIC DNA]</scope>
    <source>
        <strain evidence="3">cv. Nipponbare</strain>
    </source>
</reference>
<dbReference type="Proteomes" id="UP000059680">
    <property type="component" value="Chromosome 1"/>
</dbReference>
<feature type="non-terminal residue" evidence="2">
    <location>
        <position position="1"/>
    </location>
</feature>
<feature type="compositionally biased region" description="Basic and acidic residues" evidence="1">
    <location>
        <begin position="30"/>
        <end position="39"/>
    </location>
</feature>
<evidence type="ECO:0000313" key="3">
    <source>
        <dbReference type="Proteomes" id="UP000059680"/>
    </source>
</evidence>
<evidence type="ECO:0000256" key="1">
    <source>
        <dbReference type="SAM" id="MobiDB-lite"/>
    </source>
</evidence>
<proteinExistence type="predicted"/>
<name>A0A0P0UZ07_ORYSJ</name>
<feature type="compositionally biased region" description="Basic and acidic residues" evidence="1">
    <location>
        <begin position="91"/>
        <end position="114"/>
    </location>
</feature>
<feature type="compositionally biased region" description="Acidic residues" evidence="1">
    <location>
        <begin position="58"/>
        <end position="70"/>
    </location>
</feature>
<dbReference type="Gramene" id="Os01t0177500-00">
    <property type="protein sequence ID" value="Os01t0177500-00"/>
    <property type="gene ID" value="Os01g0177500"/>
</dbReference>
<dbReference type="EMBL" id="AP014957">
    <property type="protein sequence ID" value="BAS70692.1"/>
    <property type="molecule type" value="Genomic_DNA"/>
</dbReference>
<feature type="region of interest" description="Disordered" evidence="1">
    <location>
        <begin position="1"/>
        <end position="39"/>
    </location>
</feature>
<evidence type="ECO:0000313" key="2">
    <source>
        <dbReference type="EMBL" id="BAS70692.1"/>
    </source>
</evidence>
<reference evidence="3" key="1">
    <citation type="journal article" date="2005" name="Nature">
        <title>The map-based sequence of the rice genome.</title>
        <authorList>
            <consortium name="International rice genome sequencing project (IRGSP)"/>
            <person name="Matsumoto T."/>
            <person name="Wu J."/>
            <person name="Kanamori H."/>
            <person name="Katayose Y."/>
            <person name="Fujisawa M."/>
            <person name="Namiki N."/>
            <person name="Mizuno H."/>
            <person name="Yamamoto K."/>
            <person name="Antonio B.A."/>
            <person name="Baba T."/>
            <person name="Sakata K."/>
            <person name="Nagamura Y."/>
            <person name="Aoki H."/>
            <person name="Arikawa K."/>
            <person name="Arita K."/>
            <person name="Bito T."/>
            <person name="Chiden Y."/>
            <person name="Fujitsuka N."/>
            <person name="Fukunaka R."/>
            <person name="Hamada M."/>
            <person name="Harada C."/>
            <person name="Hayashi A."/>
            <person name="Hijishita S."/>
            <person name="Honda M."/>
            <person name="Hosokawa S."/>
            <person name="Ichikawa Y."/>
            <person name="Idonuma A."/>
            <person name="Iijima M."/>
            <person name="Ikeda M."/>
            <person name="Ikeno M."/>
            <person name="Ito K."/>
            <person name="Ito S."/>
            <person name="Ito T."/>
            <person name="Ito Y."/>
            <person name="Ito Y."/>
            <person name="Iwabuchi A."/>
            <person name="Kamiya K."/>
            <person name="Karasawa W."/>
            <person name="Kurita K."/>
            <person name="Katagiri S."/>
            <person name="Kikuta A."/>
            <person name="Kobayashi H."/>
            <person name="Kobayashi N."/>
            <person name="Machita K."/>
            <person name="Maehara T."/>
            <person name="Masukawa M."/>
            <person name="Mizubayashi T."/>
            <person name="Mukai Y."/>
            <person name="Nagasaki H."/>
            <person name="Nagata Y."/>
            <person name="Naito S."/>
            <person name="Nakashima M."/>
            <person name="Nakama Y."/>
            <person name="Nakamichi Y."/>
            <person name="Nakamura M."/>
            <person name="Meguro A."/>
            <person name="Negishi M."/>
            <person name="Ohta I."/>
            <person name="Ohta T."/>
            <person name="Okamoto M."/>
            <person name="Ono N."/>
            <person name="Saji S."/>
            <person name="Sakaguchi M."/>
            <person name="Sakai K."/>
            <person name="Shibata M."/>
            <person name="Shimokawa T."/>
            <person name="Song J."/>
            <person name="Takazaki Y."/>
            <person name="Terasawa K."/>
            <person name="Tsugane M."/>
            <person name="Tsuji K."/>
            <person name="Ueda S."/>
            <person name="Waki K."/>
            <person name="Yamagata H."/>
            <person name="Yamamoto M."/>
            <person name="Yamamoto S."/>
            <person name="Yamane H."/>
            <person name="Yoshiki S."/>
            <person name="Yoshihara R."/>
            <person name="Yukawa K."/>
            <person name="Zhong H."/>
            <person name="Yano M."/>
            <person name="Yuan Q."/>
            <person name="Ouyang S."/>
            <person name="Liu J."/>
            <person name="Jones K.M."/>
            <person name="Gansberger K."/>
            <person name="Moffat K."/>
            <person name="Hill J."/>
            <person name="Bera J."/>
            <person name="Fadrosh D."/>
            <person name="Jin S."/>
            <person name="Johri S."/>
            <person name="Kim M."/>
            <person name="Overton L."/>
            <person name="Reardon M."/>
            <person name="Tsitrin T."/>
            <person name="Vuong H."/>
            <person name="Weaver B."/>
            <person name="Ciecko A."/>
            <person name="Tallon L."/>
            <person name="Jackson J."/>
            <person name="Pai G."/>
            <person name="Aken S.V."/>
            <person name="Utterback T."/>
            <person name="Reidmuller S."/>
            <person name="Feldblyum T."/>
            <person name="Hsiao J."/>
            <person name="Zismann V."/>
            <person name="Iobst S."/>
            <person name="de Vazeille A.R."/>
            <person name="Buell C.R."/>
            <person name="Ying K."/>
            <person name="Li Y."/>
            <person name="Lu T."/>
            <person name="Huang Y."/>
            <person name="Zhao Q."/>
            <person name="Feng Q."/>
            <person name="Zhang L."/>
            <person name="Zhu J."/>
            <person name="Weng Q."/>
            <person name="Mu J."/>
            <person name="Lu Y."/>
            <person name="Fan D."/>
            <person name="Liu Y."/>
            <person name="Guan J."/>
            <person name="Zhang Y."/>
            <person name="Yu S."/>
            <person name="Liu X."/>
            <person name="Zhang Y."/>
            <person name="Hong G."/>
            <person name="Han B."/>
            <person name="Choisne N."/>
            <person name="Demange N."/>
            <person name="Orjeda G."/>
            <person name="Samain S."/>
            <person name="Cattolico L."/>
            <person name="Pelletier E."/>
            <person name="Couloux A."/>
            <person name="Segurens B."/>
            <person name="Wincker P."/>
            <person name="D'Hont A."/>
            <person name="Scarpelli C."/>
            <person name="Weissenbach J."/>
            <person name="Salanoubat M."/>
            <person name="Quetier F."/>
            <person name="Yu Y."/>
            <person name="Kim H.R."/>
            <person name="Rambo T."/>
            <person name="Currie J."/>
            <person name="Collura K."/>
            <person name="Luo M."/>
            <person name="Yang T."/>
            <person name="Ammiraju J.S.S."/>
            <person name="Engler F."/>
            <person name="Soderlund C."/>
            <person name="Wing R.A."/>
            <person name="Palmer L.E."/>
            <person name="de la Bastide M."/>
            <person name="Spiegel L."/>
            <person name="Nascimento L."/>
            <person name="Zutavern T."/>
            <person name="O'Shaughnessy A."/>
            <person name="Dike S."/>
            <person name="Dedhia N."/>
            <person name="Preston R."/>
            <person name="Balija V."/>
            <person name="McCombie W.R."/>
            <person name="Chow T."/>
            <person name="Chen H."/>
            <person name="Chung M."/>
            <person name="Chen C."/>
            <person name="Shaw J."/>
            <person name="Wu H."/>
            <person name="Hsiao K."/>
            <person name="Chao Y."/>
            <person name="Chu M."/>
            <person name="Cheng C."/>
            <person name="Hour A."/>
            <person name="Lee P."/>
            <person name="Lin S."/>
            <person name="Lin Y."/>
            <person name="Liou J."/>
            <person name="Liu S."/>
            <person name="Hsing Y."/>
            <person name="Raghuvanshi S."/>
            <person name="Mohanty A."/>
            <person name="Bharti A.K."/>
            <person name="Gaur A."/>
            <person name="Gupta V."/>
            <person name="Kumar D."/>
            <person name="Ravi V."/>
            <person name="Vij S."/>
            <person name="Kapur A."/>
            <person name="Khurana P."/>
            <person name="Khurana P."/>
            <person name="Khurana J.P."/>
            <person name="Tyagi A.K."/>
            <person name="Gaikwad K."/>
            <person name="Singh A."/>
            <person name="Dalal V."/>
            <person name="Srivastava S."/>
            <person name="Dixit A."/>
            <person name="Pal A.K."/>
            <person name="Ghazi I.A."/>
            <person name="Yadav M."/>
            <person name="Pandit A."/>
            <person name="Bhargava A."/>
            <person name="Sureshbabu K."/>
            <person name="Batra K."/>
            <person name="Sharma T.R."/>
            <person name="Mohapatra T."/>
            <person name="Singh N.K."/>
            <person name="Messing J."/>
            <person name="Nelson A.B."/>
            <person name="Fuks G."/>
            <person name="Kavchok S."/>
            <person name="Keizer G."/>
            <person name="Linton E."/>
            <person name="Llaca V."/>
            <person name="Song R."/>
            <person name="Tanyolac B."/>
            <person name="Young S."/>
            <person name="Ho-Il K."/>
            <person name="Hahn J.H."/>
            <person name="Sangsakoo G."/>
            <person name="Vanavichit A."/>
            <person name="de Mattos Luiz.A.T."/>
            <person name="Zimmer P.D."/>
            <person name="Malone G."/>
            <person name="Dellagostin O."/>
            <person name="de Oliveira A.C."/>
            <person name="Bevan M."/>
            <person name="Bancroft I."/>
            <person name="Minx P."/>
            <person name="Cordum H."/>
            <person name="Wilson R."/>
            <person name="Cheng Z."/>
            <person name="Jin W."/>
            <person name="Jiang J."/>
            <person name="Leong S.A."/>
            <person name="Iwama H."/>
            <person name="Gojobori T."/>
            <person name="Itoh T."/>
            <person name="Niimura Y."/>
            <person name="Fujii Y."/>
            <person name="Habara T."/>
            <person name="Sakai H."/>
            <person name="Sato Y."/>
            <person name="Wilson G."/>
            <person name="Kumar K."/>
            <person name="McCouch S."/>
            <person name="Juretic N."/>
            <person name="Hoen D."/>
            <person name="Wright S."/>
            <person name="Bruskiewich R."/>
            <person name="Bureau T."/>
            <person name="Miyao A."/>
            <person name="Hirochika H."/>
            <person name="Nishikawa T."/>
            <person name="Kadowaki K."/>
            <person name="Sugiura M."/>
            <person name="Burr B."/>
            <person name="Sasaki T."/>
        </authorList>
    </citation>
    <scope>NUCLEOTIDE SEQUENCE [LARGE SCALE GENOMIC DNA]</scope>
    <source>
        <strain evidence="3">cv. Nipponbare</strain>
    </source>
</reference>